<dbReference type="GO" id="GO:0005840">
    <property type="term" value="C:ribosome"/>
    <property type="evidence" value="ECO:0007669"/>
    <property type="project" value="TreeGrafter"/>
</dbReference>
<dbReference type="InterPro" id="IPR044742">
    <property type="entry name" value="DEAD/DEAH_RhlB"/>
</dbReference>
<dbReference type="PANTHER" id="PTHR47963:SF7">
    <property type="entry name" value="ATP-DEPENDENT RNA HELICASE YFML-RELATED"/>
    <property type="match status" value="1"/>
</dbReference>
<feature type="domain" description="Helicase C-terminal" evidence="6">
    <location>
        <begin position="210"/>
        <end position="379"/>
    </location>
</feature>
<dbReference type="GeneID" id="57043689"/>
<dbReference type="SMART" id="SM00487">
    <property type="entry name" value="DEXDc"/>
    <property type="match status" value="1"/>
</dbReference>
<dbReference type="GO" id="GO:0009409">
    <property type="term" value="P:response to cold"/>
    <property type="evidence" value="ECO:0007669"/>
    <property type="project" value="TreeGrafter"/>
</dbReference>
<dbReference type="EMBL" id="AP018492">
    <property type="protein sequence ID" value="BBC61250.1"/>
    <property type="molecule type" value="Genomic_DNA"/>
</dbReference>
<dbReference type="PROSITE" id="PS51192">
    <property type="entry name" value="HELICASE_ATP_BIND_1"/>
    <property type="match status" value="1"/>
</dbReference>
<keyword evidence="4" id="KW-0067">ATP-binding</keyword>
<evidence type="ECO:0000256" key="3">
    <source>
        <dbReference type="ARBA" id="ARBA00022806"/>
    </source>
</evidence>
<dbReference type="CDD" id="cd18787">
    <property type="entry name" value="SF2_C_DEAD"/>
    <property type="match status" value="1"/>
</dbReference>
<dbReference type="AlphaFoldDB" id="A0A2Z5Y3C0"/>
<accession>A0A2Z5Y3C0</accession>
<dbReference type="SMART" id="SM00490">
    <property type="entry name" value="HELICc"/>
    <property type="match status" value="1"/>
</dbReference>
<dbReference type="CDD" id="cd00268">
    <property type="entry name" value="DEADc"/>
    <property type="match status" value="1"/>
</dbReference>
<name>A0A2Z5Y3C0_9ENTE</name>
<evidence type="ECO:0000313" key="8">
    <source>
        <dbReference type="Proteomes" id="UP000269226"/>
    </source>
</evidence>
<proteinExistence type="predicted"/>
<evidence type="ECO:0000256" key="1">
    <source>
        <dbReference type="ARBA" id="ARBA00022741"/>
    </source>
</evidence>
<evidence type="ECO:0000256" key="2">
    <source>
        <dbReference type="ARBA" id="ARBA00022801"/>
    </source>
</evidence>
<evidence type="ECO:0000256" key="4">
    <source>
        <dbReference type="ARBA" id="ARBA00022840"/>
    </source>
</evidence>
<dbReference type="InterPro" id="IPR027417">
    <property type="entry name" value="P-loop_NTPase"/>
</dbReference>
<organism evidence="7 8">
    <name type="scientific">Melissococcus plutonius</name>
    <dbReference type="NCBI Taxonomy" id="33970"/>
    <lineage>
        <taxon>Bacteria</taxon>
        <taxon>Bacillati</taxon>
        <taxon>Bacillota</taxon>
        <taxon>Bacilli</taxon>
        <taxon>Lactobacillales</taxon>
        <taxon>Enterococcaceae</taxon>
        <taxon>Melissococcus</taxon>
    </lineage>
</organism>
<dbReference type="InterPro" id="IPR050547">
    <property type="entry name" value="DEAD_box_RNA_helicases"/>
</dbReference>
<dbReference type="GO" id="GO:0033592">
    <property type="term" value="F:RNA strand annealing activity"/>
    <property type="evidence" value="ECO:0007669"/>
    <property type="project" value="TreeGrafter"/>
</dbReference>
<evidence type="ECO:0000259" key="6">
    <source>
        <dbReference type="PROSITE" id="PS51194"/>
    </source>
</evidence>
<dbReference type="PROSITE" id="PS51194">
    <property type="entry name" value="HELICASE_CTER"/>
    <property type="match status" value="1"/>
</dbReference>
<dbReference type="Pfam" id="PF00270">
    <property type="entry name" value="DEAD"/>
    <property type="match status" value="1"/>
</dbReference>
<dbReference type="GO" id="GO:0016787">
    <property type="term" value="F:hydrolase activity"/>
    <property type="evidence" value="ECO:0007669"/>
    <property type="project" value="UniProtKB-KW"/>
</dbReference>
<dbReference type="SUPFAM" id="SSF52540">
    <property type="entry name" value="P-loop containing nucleoside triphosphate hydrolases"/>
    <property type="match status" value="1"/>
</dbReference>
<evidence type="ECO:0000313" key="7">
    <source>
        <dbReference type="EMBL" id="BBC61250.1"/>
    </source>
</evidence>
<gene>
    <name evidence="7" type="ORF">DAT561_1143</name>
</gene>
<dbReference type="Proteomes" id="UP000269226">
    <property type="component" value="Chromosome"/>
</dbReference>
<evidence type="ECO:0000259" key="5">
    <source>
        <dbReference type="PROSITE" id="PS51192"/>
    </source>
</evidence>
<dbReference type="GO" id="GO:0003724">
    <property type="term" value="F:RNA helicase activity"/>
    <property type="evidence" value="ECO:0007669"/>
    <property type="project" value="TreeGrafter"/>
</dbReference>
<dbReference type="Pfam" id="PF00271">
    <property type="entry name" value="Helicase_C"/>
    <property type="match status" value="1"/>
</dbReference>
<keyword evidence="2" id="KW-0378">Hydrolase</keyword>
<dbReference type="Gene3D" id="3.40.50.300">
    <property type="entry name" value="P-loop containing nucleotide triphosphate hydrolases"/>
    <property type="match status" value="2"/>
</dbReference>
<keyword evidence="3 7" id="KW-0347">Helicase</keyword>
<feature type="domain" description="Helicase ATP-binding" evidence="5">
    <location>
        <begin position="31"/>
        <end position="200"/>
    </location>
</feature>
<dbReference type="RefSeq" id="WP_041363295.1">
    <property type="nucleotide sequence ID" value="NZ_AP018492.1"/>
</dbReference>
<sequence length="390" mass="44617">MSYMNQLPEVWQQHWQTSGFKEPTKIQEKSFLPLKENKSVLGVSPTGTGKTLAYLLPLLLNVKKDSGNQLLIIAPSQELAMQITRVAQDWGKLLQLKTQVLIGGANIHRQVERLKQKPEIVVGTPGRIFDLMKMKKIKSNSLRTIVIDEVDQLLQQDELTITKQLLNYSAFNYQIVFFSATAKNVLTEAENLVNSLQVVEIKEDMQHAGTLRHYYLEVSQRKKLETLKKLTFIPNFSSIVFFNQVSNLGTAEEKLLFEQIPVIGLASDQNKQLRRLAIDQFTNKRVSLLLTTELAARGLDFQQVPYVVNMEVPLTKESYLHRAGRVGRMGEDGKIITFIDDRTKRDYKRLLQSLGYTTQELFLYNGELQTTPKLNKKVDKPKKQKPKKKG</sequence>
<dbReference type="InterPro" id="IPR014001">
    <property type="entry name" value="Helicase_ATP-bd"/>
</dbReference>
<dbReference type="InterPro" id="IPR011545">
    <property type="entry name" value="DEAD/DEAH_box_helicase_dom"/>
</dbReference>
<reference evidence="7 8" key="1">
    <citation type="submission" date="2018-01" db="EMBL/GenBank/DDBJ databases">
        <title>Whole genome sequence of Melissococcus plutonius DAT561.</title>
        <authorList>
            <person name="Okumura K."/>
            <person name="Takamatsu D."/>
            <person name="Okura M."/>
        </authorList>
    </citation>
    <scope>NUCLEOTIDE SEQUENCE [LARGE SCALE GENOMIC DNA]</scope>
    <source>
        <strain evidence="7 8">DAT561</strain>
    </source>
</reference>
<keyword evidence="1" id="KW-0547">Nucleotide-binding</keyword>
<protein>
    <submittedName>
        <fullName evidence="7">ATP-dependent RNA helicase YfmL</fullName>
    </submittedName>
</protein>
<dbReference type="PANTHER" id="PTHR47963">
    <property type="entry name" value="DEAD-BOX ATP-DEPENDENT RNA HELICASE 47, MITOCHONDRIAL"/>
    <property type="match status" value="1"/>
</dbReference>
<dbReference type="GO" id="GO:0005829">
    <property type="term" value="C:cytosol"/>
    <property type="evidence" value="ECO:0007669"/>
    <property type="project" value="TreeGrafter"/>
</dbReference>
<dbReference type="GO" id="GO:0005524">
    <property type="term" value="F:ATP binding"/>
    <property type="evidence" value="ECO:0007669"/>
    <property type="project" value="UniProtKB-KW"/>
</dbReference>
<dbReference type="InterPro" id="IPR001650">
    <property type="entry name" value="Helicase_C-like"/>
</dbReference>